<evidence type="ECO:0000259" key="2">
    <source>
        <dbReference type="Pfam" id="PF22936"/>
    </source>
</evidence>
<keyword evidence="4" id="KW-1185">Reference proteome</keyword>
<dbReference type="InParanoid" id="A0A7M7H786"/>
<proteinExistence type="predicted"/>
<dbReference type="PANTHER" id="PTHR47592">
    <property type="entry name" value="PBF68 PROTEIN"/>
    <property type="match status" value="1"/>
</dbReference>
<gene>
    <name evidence="3" type="primary">103317081</name>
</gene>
<dbReference type="Pfam" id="PF14223">
    <property type="entry name" value="Retrotran_gag_2"/>
    <property type="match status" value="1"/>
</dbReference>
<sequence length="414" mass="47635">MAKDVVGFVKLNENNYLDWKYTINFVLRSIELDSYVFGDKKQPIKLEKPAEWKAWKMKSLKALHIIMDSVERRLHRYLLHCESGTEAWNEINLMYEETHAGLVPLWQEFHEFKFKDGIKVTEQIDHFGKIVSKLIARDAKLDDAAIQAKLLNVLPKAFFQVRIAWNLIPPLRRNLDDLYKLIMAAEKRLAKELKELESLKCALKPVNIDESGDQTAQHKKIGNGKKKFYSEQRTRCSICEERGHKAEECALKTYAKTQVIASVSGVCHKTTDSDADAWLTDTSASTHMTFRKDFFTSYEPLSENLYLRVAGDRFLEVLGQGTIIVTEKIGGKIQERKMQNVLLVPELKKNLFSVSAIIEKGYSFYAVKTHCEVRNSENKLVHRGVKKNRGFFKMLFKIKSPASARYGPVVSHEE</sequence>
<dbReference type="PANTHER" id="PTHR47592:SF31">
    <property type="entry name" value="ZINC FINGER, CCHC-TYPE-RELATED"/>
    <property type="match status" value="1"/>
</dbReference>
<keyword evidence="1" id="KW-0175">Coiled coil</keyword>
<organism evidence="3 4">
    <name type="scientific">Nasonia vitripennis</name>
    <name type="common">Parasitic wasp</name>
    <dbReference type="NCBI Taxonomy" id="7425"/>
    <lineage>
        <taxon>Eukaryota</taxon>
        <taxon>Metazoa</taxon>
        <taxon>Ecdysozoa</taxon>
        <taxon>Arthropoda</taxon>
        <taxon>Hexapoda</taxon>
        <taxon>Insecta</taxon>
        <taxon>Pterygota</taxon>
        <taxon>Neoptera</taxon>
        <taxon>Endopterygota</taxon>
        <taxon>Hymenoptera</taxon>
        <taxon>Apocrita</taxon>
        <taxon>Proctotrupomorpha</taxon>
        <taxon>Chalcidoidea</taxon>
        <taxon>Pteromalidae</taxon>
        <taxon>Pteromalinae</taxon>
        <taxon>Nasonia</taxon>
    </lineage>
</organism>
<dbReference type="InterPro" id="IPR054722">
    <property type="entry name" value="PolX-like_BBD"/>
</dbReference>
<dbReference type="AlphaFoldDB" id="A0A7M7H786"/>
<dbReference type="Pfam" id="PF22936">
    <property type="entry name" value="Pol_BBD"/>
    <property type="match status" value="1"/>
</dbReference>
<evidence type="ECO:0000313" key="3">
    <source>
        <dbReference type="EnsemblMetazoa" id="XP_008212029"/>
    </source>
</evidence>
<dbReference type="KEGG" id="nvi:103317081"/>
<feature type="coiled-coil region" evidence="1">
    <location>
        <begin position="175"/>
        <end position="202"/>
    </location>
</feature>
<dbReference type="OMA" id="SRIMACK"/>
<accession>A0A7M7H786</accession>
<evidence type="ECO:0000256" key="1">
    <source>
        <dbReference type="SAM" id="Coils"/>
    </source>
</evidence>
<name>A0A7M7H786_NASVI</name>
<protein>
    <recommendedName>
        <fullName evidence="2">Retrovirus-related Pol polyprotein from transposon TNT 1-94-like beta-barrel domain-containing protein</fullName>
    </recommendedName>
</protein>
<reference evidence="3" key="1">
    <citation type="submission" date="2021-01" db="UniProtKB">
        <authorList>
            <consortium name="EnsemblMetazoa"/>
        </authorList>
    </citation>
    <scope>IDENTIFICATION</scope>
</reference>
<evidence type="ECO:0000313" key="4">
    <source>
        <dbReference type="Proteomes" id="UP000002358"/>
    </source>
</evidence>
<dbReference type="EnsemblMetazoa" id="XM_008213807">
    <property type="protein sequence ID" value="XP_008212029"/>
    <property type="gene ID" value="LOC103317081"/>
</dbReference>
<dbReference type="Proteomes" id="UP000002358">
    <property type="component" value="Chromosome 1"/>
</dbReference>
<dbReference type="OrthoDB" id="8063677at2759"/>
<feature type="domain" description="Retrovirus-related Pol polyprotein from transposon TNT 1-94-like beta-barrel" evidence="2">
    <location>
        <begin position="278"/>
        <end position="362"/>
    </location>
</feature>